<dbReference type="SMART" id="SM00855">
    <property type="entry name" value="PGAM"/>
    <property type="match status" value="1"/>
</dbReference>
<dbReference type="CDD" id="cd07067">
    <property type="entry name" value="HP_PGM_like"/>
    <property type="match status" value="1"/>
</dbReference>
<evidence type="ECO:0000313" key="2">
    <source>
        <dbReference type="Proteomes" id="UP000777935"/>
    </source>
</evidence>
<name>A0ABX2IVC1_9RHOB</name>
<dbReference type="InterPro" id="IPR050275">
    <property type="entry name" value="PGM_Phosphatase"/>
</dbReference>
<dbReference type="RefSeq" id="WP_174140019.1">
    <property type="nucleotide sequence ID" value="NZ_JABUFE010000022.1"/>
</dbReference>
<dbReference type="EMBL" id="JABUFE010000022">
    <property type="protein sequence ID" value="NSX56867.1"/>
    <property type="molecule type" value="Genomic_DNA"/>
</dbReference>
<dbReference type="Proteomes" id="UP000777935">
    <property type="component" value="Unassembled WGS sequence"/>
</dbReference>
<dbReference type="PANTHER" id="PTHR48100:SF1">
    <property type="entry name" value="HISTIDINE PHOSPHATASE FAMILY PROTEIN-RELATED"/>
    <property type="match status" value="1"/>
</dbReference>
<dbReference type="Pfam" id="PF00300">
    <property type="entry name" value="His_Phos_1"/>
    <property type="match status" value="1"/>
</dbReference>
<sequence>MRWFVRSCCNQSTEQVEALLRPELVPGFPGEFIFLRHGQTDWNRSGKVMGQRDIALNAEGLRQAGEAARSLHGFGVSRILVSPLKRCQETAEIIAQELKLPFQTIAELQERDWGVFEGGPPEARLSAYDAPPNGETTRAFSQRLALGLSQLEPLERSLVISHSGVYRALIGKGREQKIGYAKPVVIKIMQQNKPML</sequence>
<dbReference type="SUPFAM" id="SSF53254">
    <property type="entry name" value="Phosphoglycerate mutase-like"/>
    <property type="match status" value="1"/>
</dbReference>
<evidence type="ECO:0000313" key="1">
    <source>
        <dbReference type="EMBL" id="NSX56867.1"/>
    </source>
</evidence>
<comment type="caution">
    <text evidence="1">The sequence shown here is derived from an EMBL/GenBank/DDBJ whole genome shotgun (WGS) entry which is preliminary data.</text>
</comment>
<keyword evidence="2" id="KW-1185">Reference proteome</keyword>
<dbReference type="Gene3D" id="3.40.50.1240">
    <property type="entry name" value="Phosphoglycerate mutase-like"/>
    <property type="match status" value="1"/>
</dbReference>
<dbReference type="InterPro" id="IPR013078">
    <property type="entry name" value="His_Pase_superF_clade-1"/>
</dbReference>
<protein>
    <submittedName>
        <fullName evidence="1">Histidine phosphatase family protein</fullName>
    </submittedName>
</protein>
<dbReference type="PANTHER" id="PTHR48100">
    <property type="entry name" value="BROAD-SPECIFICITY PHOSPHATASE YOR283W-RELATED"/>
    <property type="match status" value="1"/>
</dbReference>
<gene>
    <name evidence="1" type="ORF">HRQ87_18965</name>
</gene>
<organism evidence="1 2">
    <name type="scientific">Parasulfitobacter algicola</name>
    <dbReference type="NCBI Taxonomy" id="2614809"/>
    <lineage>
        <taxon>Bacteria</taxon>
        <taxon>Pseudomonadati</taxon>
        <taxon>Pseudomonadota</taxon>
        <taxon>Alphaproteobacteria</taxon>
        <taxon>Rhodobacterales</taxon>
        <taxon>Roseobacteraceae</taxon>
        <taxon>Parasulfitobacter</taxon>
    </lineage>
</organism>
<accession>A0ABX2IVC1</accession>
<proteinExistence type="predicted"/>
<dbReference type="InterPro" id="IPR029033">
    <property type="entry name" value="His_PPase_superfam"/>
</dbReference>
<reference evidence="1 2" key="1">
    <citation type="submission" date="2020-06" db="EMBL/GenBank/DDBJ databases">
        <title>Sulfitobacter algicola sp. nov., isolated from green algae.</title>
        <authorList>
            <person name="Wang C."/>
        </authorList>
    </citation>
    <scope>NUCLEOTIDE SEQUENCE [LARGE SCALE GENOMIC DNA]</scope>
    <source>
        <strain evidence="1 2">1151</strain>
    </source>
</reference>